<dbReference type="PANTHER" id="PTHR44845">
    <property type="entry name" value="CARRIER DOMAIN-CONTAINING PROTEIN"/>
    <property type="match status" value="1"/>
</dbReference>
<dbReference type="PROSITE" id="PS50075">
    <property type="entry name" value="CARRIER"/>
    <property type="match status" value="1"/>
</dbReference>
<gene>
    <name evidence="4" type="ORF">MEDL_14081</name>
</gene>
<dbReference type="Pfam" id="PF00550">
    <property type="entry name" value="PP-binding"/>
    <property type="match status" value="1"/>
</dbReference>
<dbReference type="InterPro" id="IPR036477">
    <property type="entry name" value="Formyl_transf_N_sf"/>
</dbReference>
<sequence>MLFQHGTENVNLKWRNVNMEKRAILVTKSFMMPPLSVIEPIPCVCIGEGNLLLCCLQNLTELRFNVITVFTNTTVVRKYCEDANICHWERGANMAEVLKDAEFDYLFSISNPRIIKENVLRLPRVMSINYHDSPLPAYAGVHSTSWAIMNGELKHGISWHVIEIGIDTGDILQFKEVTVADNDSALTLNLKCQEAAKQAFSNLLSDIRNDTVERQIQPQVGRSYFGLYAIPPNAGVLSFDSKSQEIYNIARSLEFGNHNNALASPKIVTASGEFLLVTNVEPVRGDIYKSGDPGCILDIVDDTLVVSTSDKPLFVSFAYLDGTHPLQNTYKDHSLYTGAKLTTVNLNTDALVDIKKKEQFWKNKMAAYEPTTFFRQRMNVVASIIDVSTEINVKTAVMQLPNIPLPVAFNDVNDYLSAAFLAFMARICCLKTICVGILADKDKISDAVLPLYSDICPGLFKINIRDELSSILHSCHESLQKHHSSHSFLMDMFYRYPELRGRKQVPHHNIVLGSLIKKSSEREFVEKVLHDCNILLLFENLGTEMHLLYNERPSQDFEHIKDVLKHFPTFLKSMVEIGNDAKLSEVSMVSTEELRKLYPIYTHPEIIAESLFTAFEKQCRATPNNVALTSTQCSMTYKQCYNEVKRLAKLISDRDRSSQFGNKIVALHLPNSLSYVISVMAAVHADKAFLPLPLDYPPERLAFTMKDADVNILIMTTETYERYDFTKIKNIKTKVGIVGDEDIVIVEFKPVEKPVQRNQREPTRKSSIAPLDDDICYIMYTSGSTGRPKGVQVTKTGVLNLSRAQIELWSLNENDIIAQFASIGFDASLSEIFTALFSGATLAVLRENERLGQEFVVSMNKLKVNTITLPPSALNVYKPSDFPNLKKVITAGEPCTFNTAVKWTSSGRDIQFFNAYGPTETTVCATNYKFNKGLGHEDVNRDIPIGKGIPGACVYLFDEFLQPVPPDVVGEIYVGGLGLSKGYIGHASHHNTDKFIRNPLSDDILLYKTGDHAFQDPDGTLTYIGRLDDMVKIRGQRVDLSEIEQVLIQHPKIDIAVVVVHRCQKLKEMSIAAYVSPTFVYTSELKEYLTKVLPKYMIPTYIKKLEVIDYPMTLNGKIDRKLLEKDESVHEQQQYVGSSHLNETQLAISKLWCNLLKFEESFAYTLHRQSSFTELGGNSLQLVLLQRILEEKLSVKLSFTDLGTADTVEEFAEVIKRKKDVLRKSSQCPTKDKHDLRDLILKDSQIAFDDRTRVGKKGAVQLQYFSPCTAKCNFKYPRNILISGVTGFLGAYLLSQLLEQTNAHICCMVRETTEARGLGRIIENLRRYDLWKFCYSTRVAVVISDLSQEKLGIAPDIYNALCNAIDVVFMNAAMMNFNTNYEDHRIANVDSTKEFVKFAMTGVQKYIFQTSSLSVFLFPPEPKIGEPQHRMSYESDFFDDPCAVEGGYGQSKWASEKIVMEAIDHLPGGAIFRPARISGCSVTGSGPKNDLFASTLIGMRKFGYYPDMDFPFDLTPVDFCAKAMVEIAVRICNESNGFPKAYHLFNSKTFPFRDIFKGMDLKPLPLNDWREKLKTAPEEYKELIPLTPFFMSQFWDRAAYWPIFDTSNTDKMISKETKDLMLHSTELLEVYKRFFGIS</sequence>
<organism evidence="4 5">
    <name type="scientific">Mytilus edulis</name>
    <name type="common">Blue mussel</name>
    <dbReference type="NCBI Taxonomy" id="6550"/>
    <lineage>
        <taxon>Eukaryota</taxon>
        <taxon>Metazoa</taxon>
        <taxon>Spiralia</taxon>
        <taxon>Lophotrochozoa</taxon>
        <taxon>Mollusca</taxon>
        <taxon>Bivalvia</taxon>
        <taxon>Autobranchia</taxon>
        <taxon>Pteriomorphia</taxon>
        <taxon>Mytilida</taxon>
        <taxon>Mytiloidea</taxon>
        <taxon>Mytilidae</taxon>
        <taxon>Mytilinae</taxon>
        <taxon>Mytilus</taxon>
    </lineage>
</organism>
<reference evidence="4" key="1">
    <citation type="submission" date="2021-03" db="EMBL/GenBank/DDBJ databases">
        <authorList>
            <person name="Bekaert M."/>
        </authorList>
    </citation>
    <scope>NUCLEOTIDE SEQUENCE</scope>
</reference>
<dbReference type="Gene3D" id="1.10.1200.10">
    <property type="entry name" value="ACP-like"/>
    <property type="match status" value="1"/>
</dbReference>
<dbReference type="Gene3D" id="3.30.300.30">
    <property type="match status" value="1"/>
</dbReference>
<accession>A0A8S3QYG9</accession>
<dbReference type="InterPro" id="IPR036291">
    <property type="entry name" value="NAD(P)-bd_dom_sf"/>
</dbReference>
<dbReference type="InterPro" id="IPR013120">
    <property type="entry name" value="FAR_NAD-bd"/>
</dbReference>
<dbReference type="InterPro" id="IPR002376">
    <property type="entry name" value="Formyl_transf_N"/>
</dbReference>
<dbReference type="PANTHER" id="PTHR44845:SF6">
    <property type="entry name" value="BETA-ALANINE-ACTIVATING ENZYME"/>
    <property type="match status" value="1"/>
</dbReference>
<evidence type="ECO:0000313" key="4">
    <source>
        <dbReference type="EMBL" id="CAG2199363.1"/>
    </source>
</evidence>
<dbReference type="NCBIfam" id="TIGR01733">
    <property type="entry name" value="AA-adenyl-dom"/>
    <property type="match status" value="1"/>
</dbReference>
<evidence type="ECO:0000313" key="5">
    <source>
        <dbReference type="Proteomes" id="UP000683360"/>
    </source>
</evidence>
<dbReference type="Proteomes" id="UP000683360">
    <property type="component" value="Unassembled WGS sequence"/>
</dbReference>
<dbReference type="Gene3D" id="3.40.50.720">
    <property type="entry name" value="NAD(P)-binding Rossmann-like Domain"/>
    <property type="match status" value="1"/>
</dbReference>
<dbReference type="EMBL" id="CAJPWZ010000721">
    <property type="protein sequence ID" value="CAG2199363.1"/>
    <property type="molecule type" value="Genomic_DNA"/>
</dbReference>
<dbReference type="Gene3D" id="3.40.50.12780">
    <property type="entry name" value="N-terminal domain of ligase-like"/>
    <property type="match status" value="1"/>
</dbReference>
<name>A0A8S3QYG9_MYTED</name>
<keyword evidence="5" id="KW-1185">Reference proteome</keyword>
<evidence type="ECO:0000256" key="2">
    <source>
        <dbReference type="ARBA" id="ARBA00022553"/>
    </source>
</evidence>
<dbReference type="InterPro" id="IPR045851">
    <property type="entry name" value="AMP-bd_C_sf"/>
</dbReference>
<dbReference type="Gene3D" id="3.40.50.12230">
    <property type="match status" value="1"/>
</dbReference>
<dbReference type="CDD" id="cd05930">
    <property type="entry name" value="A_NRPS"/>
    <property type="match status" value="1"/>
</dbReference>
<dbReference type="OrthoDB" id="416786at2759"/>
<dbReference type="Pfam" id="PF07993">
    <property type="entry name" value="NAD_binding_4"/>
    <property type="match status" value="1"/>
</dbReference>
<feature type="domain" description="Carrier" evidence="3">
    <location>
        <begin position="1139"/>
        <end position="1219"/>
    </location>
</feature>
<dbReference type="InterPro" id="IPR042099">
    <property type="entry name" value="ANL_N_sf"/>
</dbReference>
<dbReference type="InterPro" id="IPR009081">
    <property type="entry name" value="PP-bd_ACP"/>
</dbReference>
<dbReference type="Pfam" id="PF00501">
    <property type="entry name" value="AMP-binding"/>
    <property type="match status" value="1"/>
</dbReference>
<dbReference type="InterPro" id="IPR036736">
    <property type="entry name" value="ACP-like_sf"/>
</dbReference>
<dbReference type="PROSITE" id="PS00455">
    <property type="entry name" value="AMP_BINDING"/>
    <property type="match status" value="1"/>
</dbReference>
<dbReference type="SUPFAM" id="SSF47336">
    <property type="entry name" value="ACP-like"/>
    <property type="match status" value="1"/>
</dbReference>
<dbReference type="Pfam" id="PF00551">
    <property type="entry name" value="Formyl_trans_N"/>
    <property type="match status" value="1"/>
</dbReference>
<comment type="caution">
    <text evidence="4">The sequence shown here is derived from an EMBL/GenBank/DDBJ whole genome shotgun (WGS) entry which is preliminary data.</text>
</comment>
<dbReference type="InterPro" id="IPR020845">
    <property type="entry name" value="AMP-binding_CS"/>
</dbReference>
<dbReference type="InterPro" id="IPR000873">
    <property type="entry name" value="AMP-dep_synth/lig_dom"/>
</dbReference>
<dbReference type="SUPFAM" id="SSF53328">
    <property type="entry name" value="Formyltransferase"/>
    <property type="match status" value="1"/>
</dbReference>
<keyword evidence="2" id="KW-0597">Phosphoprotein</keyword>
<dbReference type="InterPro" id="IPR010071">
    <property type="entry name" value="AA_adenyl_dom"/>
</dbReference>
<keyword evidence="1" id="KW-0596">Phosphopantetheine</keyword>
<dbReference type="InterPro" id="IPR025110">
    <property type="entry name" value="AMP-bd_C"/>
</dbReference>
<evidence type="ECO:0000259" key="3">
    <source>
        <dbReference type="PROSITE" id="PS50075"/>
    </source>
</evidence>
<dbReference type="InterPro" id="IPR010080">
    <property type="entry name" value="Thioester_reductase-like_dom"/>
</dbReference>
<evidence type="ECO:0000256" key="1">
    <source>
        <dbReference type="ARBA" id="ARBA00022450"/>
    </source>
</evidence>
<protein>
    <recommendedName>
        <fullName evidence="3">Carrier domain-containing protein</fullName>
    </recommendedName>
</protein>
<dbReference type="SUPFAM" id="SSF51735">
    <property type="entry name" value="NAD(P)-binding Rossmann-fold domains"/>
    <property type="match status" value="1"/>
</dbReference>
<dbReference type="SUPFAM" id="SSF56801">
    <property type="entry name" value="Acetyl-CoA synthetase-like"/>
    <property type="match status" value="1"/>
</dbReference>
<proteinExistence type="predicted"/>
<dbReference type="Pfam" id="PF13193">
    <property type="entry name" value="AMP-binding_C"/>
    <property type="match status" value="1"/>
</dbReference>
<dbReference type="CDD" id="cd05235">
    <property type="entry name" value="SDR_e1"/>
    <property type="match status" value="1"/>
</dbReference>